<dbReference type="FunCoup" id="G0NQ55">
    <property type="interactions" value="389"/>
</dbReference>
<dbReference type="SMART" id="SM00605">
    <property type="entry name" value="CW"/>
    <property type="match status" value="1"/>
</dbReference>
<dbReference type="InterPro" id="IPR006583">
    <property type="entry name" value="PAN-3_domain"/>
</dbReference>
<dbReference type="OrthoDB" id="5859895at2759"/>
<protein>
    <recommendedName>
        <fullName evidence="3">PAN-3 domain-containing protein</fullName>
    </recommendedName>
</protein>
<organism evidence="5">
    <name type="scientific">Caenorhabditis brenneri</name>
    <name type="common">Nematode worm</name>
    <dbReference type="NCBI Taxonomy" id="135651"/>
    <lineage>
        <taxon>Eukaryota</taxon>
        <taxon>Metazoa</taxon>
        <taxon>Ecdysozoa</taxon>
        <taxon>Nematoda</taxon>
        <taxon>Chromadorea</taxon>
        <taxon>Rhabditida</taxon>
        <taxon>Rhabditina</taxon>
        <taxon>Rhabditomorpha</taxon>
        <taxon>Rhabditoidea</taxon>
        <taxon>Rhabditidae</taxon>
        <taxon>Peloderinae</taxon>
        <taxon>Caenorhabditis</taxon>
    </lineage>
</organism>
<dbReference type="InParanoid" id="G0NQ55"/>
<dbReference type="EMBL" id="GL379923">
    <property type="protein sequence ID" value="EGT35549.1"/>
    <property type="molecule type" value="Genomic_DNA"/>
</dbReference>
<dbReference type="Pfam" id="PF08277">
    <property type="entry name" value="PAN_3"/>
    <property type="match status" value="1"/>
</dbReference>
<dbReference type="Proteomes" id="UP000008068">
    <property type="component" value="Unassembled WGS sequence"/>
</dbReference>
<dbReference type="OMA" id="ICGHEAF"/>
<feature type="signal peptide" evidence="2">
    <location>
        <begin position="1"/>
        <end position="18"/>
    </location>
</feature>
<dbReference type="HOGENOM" id="CLU_045736_1_0_1"/>
<gene>
    <name evidence="4" type="ORF">CAEBREN_04367</name>
</gene>
<name>G0NQ55_CAEBE</name>
<evidence type="ECO:0000313" key="5">
    <source>
        <dbReference type="Proteomes" id="UP000008068"/>
    </source>
</evidence>
<reference evidence="5" key="1">
    <citation type="submission" date="2011-07" db="EMBL/GenBank/DDBJ databases">
        <authorList>
            <consortium name="Caenorhabditis brenneri Sequencing and Analysis Consortium"/>
            <person name="Wilson R.K."/>
        </authorList>
    </citation>
    <scope>NUCLEOTIDE SEQUENCE [LARGE SCALE GENOMIC DNA]</scope>
    <source>
        <strain evidence="5">PB2801</strain>
    </source>
</reference>
<keyword evidence="5" id="KW-1185">Reference proteome</keyword>
<sequence length="317" mass="34835">MNLLRLILIGSLIRAGSSTIVQKMVVVWGTPELLDGCAINVSSTWDQCLQNCLKTEDCVTSVLDASEQCHLCNFKNVSNVQQTTKEDKVKVGFKVKVDISEKECPSGENGPTFGNQPAEGDASTTDESGKIQTYTITWTGSGWTFDKFSKSRCTVGFAFSRRATIDWCLAIVKATGRNTSYSSAPSLCKEKGTIMVMSGIANAFEMEGLSYQMCRYRERDSTTINAFADAKRTEECQATPKSEKCMSIEGFTTVDKAVQNFDAYEFFTDASAGATSGKQCMVMLGDIENQGKMDFQECESNFDYPVWGVICGHEAFT</sequence>
<evidence type="ECO:0000313" key="4">
    <source>
        <dbReference type="EMBL" id="EGT35549.1"/>
    </source>
</evidence>
<feature type="domain" description="PAN-3" evidence="3">
    <location>
        <begin position="3"/>
        <end position="145"/>
    </location>
</feature>
<evidence type="ECO:0000259" key="3">
    <source>
        <dbReference type="SMART" id="SM00605"/>
    </source>
</evidence>
<evidence type="ECO:0000256" key="2">
    <source>
        <dbReference type="SAM" id="SignalP"/>
    </source>
</evidence>
<dbReference type="eggNOG" id="ENOG502THY7">
    <property type="taxonomic scope" value="Eukaryota"/>
</dbReference>
<accession>G0NQ55</accession>
<dbReference type="AlphaFoldDB" id="G0NQ55"/>
<dbReference type="PANTHER" id="PTHR47629:SF1">
    <property type="entry name" value="C-TYPE LECTIN DOMAIN-CONTAINING PROTEIN-RELATED"/>
    <property type="match status" value="1"/>
</dbReference>
<evidence type="ECO:0000256" key="1">
    <source>
        <dbReference type="SAM" id="MobiDB-lite"/>
    </source>
</evidence>
<dbReference type="PANTHER" id="PTHR47629">
    <property type="entry name" value="C-TYPE LECTIN-RELATED"/>
    <property type="match status" value="1"/>
</dbReference>
<proteinExistence type="predicted"/>
<feature type="chain" id="PRO_5003405531" description="PAN-3 domain-containing protein" evidence="2">
    <location>
        <begin position="19"/>
        <end position="317"/>
    </location>
</feature>
<keyword evidence="2" id="KW-0732">Signal</keyword>
<feature type="region of interest" description="Disordered" evidence="1">
    <location>
        <begin position="102"/>
        <end position="128"/>
    </location>
</feature>